<gene>
    <name evidence="7" type="ORF">MICPUCDRAFT_49848</name>
</gene>
<dbReference type="EC" id="6.3.3.2" evidence="5"/>
<evidence type="ECO:0000256" key="3">
    <source>
        <dbReference type="ARBA" id="ARBA00022840"/>
    </source>
</evidence>
<protein>
    <recommendedName>
        <fullName evidence="5">5-formyltetrahydrofolate cyclo-ligase</fullName>
        <ecNumber evidence="5">6.3.3.2</ecNumber>
    </recommendedName>
</protein>
<dbReference type="PANTHER" id="PTHR23407">
    <property type="entry name" value="ATPASE INHIBITOR/5-FORMYLTETRAHYDROFOLATE CYCLO-LIGASE"/>
    <property type="match status" value="1"/>
</dbReference>
<dbReference type="eggNOG" id="KOG3093">
    <property type="taxonomic scope" value="Eukaryota"/>
</dbReference>
<dbReference type="GO" id="GO:0005739">
    <property type="term" value="C:mitochondrion"/>
    <property type="evidence" value="ECO:0007669"/>
    <property type="project" value="TreeGrafter"/>
</dbReference>
<keyword evidence="3" id="KW-0067">ATP-binding</keyword>
<dbReference type="InterPro" id="IPR037171">
    <property type="entry name" value="NagB/RpiA_transferase-like"/>
</dbReference>
<dbReference type="GO" id="GO:0035999">
    <property type="term" value="P:tetrahydrofolate interconversion"/>
    <property type="evidence" value="ECO:0007669"/>
    <property type="project" value="TreeGrafter"/>
</dbReference>
<dbReference type="OMA" id="HRSFATM"/>
<accession>C1MGK5</accession>
<keyword evidence="2" id="KW-0547">Nucleotide-binding</keyword>
<organism evidence="8">
    <name type="scientific">Micromonas pusilla (strain CCMP1545)</name>
    <name type="common">Picoplanktonic green alga</name>
    <dbReference type="NCBI Taxonomy" id="564608"/>
    <lineage>
        <taxon>Eukaryota</taxon>
        <taxon>Viridiplantae</taxon>
        <taxon>Chlorophyta</taxon>
        <taxon>Mamiellophyceae</taxon>
        <taxon>Mamiellales</taxon>
        <taxon>Mamiellaceae</taxon>
        <taxon>Micromonas</taxon>
    </lineage>
</organism>
<comment type="catalytic activity">
    <reaction evidence="4">
        <text>(6S)-5-formyl-5,6,7,8-tetrahydrofolate + ATP = (6R)-5,10-methenyltetrahydrofolate + ADP + phosphate</text>
        <dbReference type="Rhea" id="RHEA:10488"/>
        <dbReference type="ChEBI" id="CHEBI:30616"/>
        <dbReference type="ChEBI" id="CHEBI:43474"/>
        <dbReference type="ChEBI" id="CHEBI:57455"/>
        <dbReference type="ChEBI" id="CHEBI:57457"/>
        <dbReference type="ChEBI" id="CHEBI:456216"/>
        <dbReference type="EC" id="6.3.3.2"/>
    </reaction>
</comment>
<dbReference type="Proteomes" id="UP000001876">
    <property type="component" value="Unassembled WGS sequence"/>
</dbReference>
<dbReference type="STRING" id="564608.C1MGK5"/>
<dbReference type="AlphaFoldDB" id="C1MGK5"/>
<evidence type="ECO:0000256" key="2">
    <source>
        <dbReference type="ARBA" id="ARBA00022741"/>
    </source>
</evidence>
<feature type="region of interest" description="Disordered" evidence="6">
    <location>
        <begin position="1"/>
        <end position="42"/>
    </location>
</feature>
<dbReference type="GO" id="GO:0005524">
    <property type="term" value="F:ATP binding"/>
    <property type="evidence" value="ECO:0007669"/>
    <property type="project" value="UniProtKB-KW"/>
</dbReference>
<dbReference type="GO" id="GO:0030272">
    <property type="term" value="F:5-formyltetrahydrofolate cyclo-ligase activity"/>
    <property type="evidence" value="ECO:0007669"/>
    <property type="project" value="UniProtKB-EC"/>
</dbReference>
<evidence type="ECO:0000313" key="8">
    <source>
        <dbReference type="Proteomes" id="UP000001876"/>
    </source>
</evidence>
<evidence type="ECO:0000313" key="7">
    <source>
        <dbReference type="EMBL" id="EEH60043.1"/>
    </source>
</evidence>
<dbReference type="SUPFAM" id="SSF100950">
    <property type="entry name" value="NagB/RpiA/CoA transferase-like"/>
    <property type="match status" value="1"/>
</dbReference>
<evidence type="ECO:0000256" key="6">
    <source>
        <dbReference type="SAM" id="MobiDB-lite"/>
    </source>
</evidence>
<keyword evidence="8" id="KW-1185">Reference proteome</keyword>
<name>C1MGK5_MICPC</name>
<evidence type="ECO:0000256" key="4">
    <source>
        <dbReference type="ARBA" id="ARBA00036539"/>
    </source>
</evidence>
<dbReference type="GO" id="GO:0009396">
    <property type="term" value="P:folic acid-containing compound biosynthetic process"/>
    <property type="evidence" value="ECO:0007669"/>
    <property type="project" value="TreeGrafter"/>
</dbReference>
<sequence>MGSSSRFADAWGRSRPNPAVEAELREKKKATRKEVKEALREMSAERRAEDGAAIASRLLATLPCFRVGASDDEREDKRFALYVPCEKLMEVDATPIIDAALRLPYSRVYVPVVDGAANAEDDTPPRMRFLRVTDRAKDLVAKELFKGVEILEPTETTADGAPREDVMHDDDEDVPLDYIVVPGMAFTPNGDRLGRGGGFYDAFLTAYDRRCKEKQWTTPTLIGLSFTEQILLQGTLPVGARDVGMDVIFTPNSTATCTSKGIRLVTSFKDPE</sequence>
<proteinExistence type="inferred from homology"/>
<comment type="similarity">
    <text evidence="1">Belongs to the 5-formyltetrahydrofolate cyclo-ligase family.</text>
</comment>
<dbReference type="InterPro" id="IPR024185">
    <property type="entry name" value="FTHF_cligase-like_sf"/>
</dbReference>
<dbReference type="GeneID" id="9681068"/>
<dbReference type="RefSeq" id="XP_003054791.1">
    <property type="nucleotide sequence ID" value="XM_003054745.1"/>
</dbReference>
<reference evidence="7 8" key="1">
    <citation type="journal article" date="2009" name="Science">
        <title>Green evolution and dynamic adaptations revealed by genomes of the marine picoeukaryotes Micromonas.</title>
        <authorList>
            <person name="Worden A.Z."/>
            <person name="Lee J.H."/>
            <person name="Mock T."/>
            <person name="Rouze P."/>
            <person name="Simmons M.P."/>
            <person name="Aerts A.L."/>
            <person name="Allen A.E."/>
            <person name="Cuvelier M.L."/>
            <person name="Derelle E."/>
            <person name="Everett M.V."/>
            <person name="Foulon E."/>
            <person name="Grimwood J."/>
            <person name="Gundlach H."/>
            <person name="Henrissat B."/>
            <person name="Napoli C."/>
            <person name="McDonald S.M."/>
            <person name="Parker M.S."/>
            <person name="Rombauts S."/>
            <person name="Salamov A."/>
            <person name="Von Dassow P."/>
            <person name="Badger J.H."/>
            <person name="Coutinho P.M."/>
            <person name="Demir E."/>
            <person name="Dubchak I."/>
            <person name="Gentemann C."/>
            <person name="Eikrem W."/>
            <person name="Gready J.E."/>
            <person name="John U."/>
            <person name="Lanier W."/>
            <person name="Lindquist E.A."/>
            <person name="Lucas S."/>
            <person name="Mayer K.F."/>
            <person name="Moreau H."/>
            <person name="Not F."/>
            <person name="Otillar R."/>
            <person name="Panaud O."/>
            <person name="Pangilinan J."/>
            <person name="Paulsen I."/>
            <person name="Piegu B."/>
            <person name="Poliakov A."/>
            <person name="Robbens S."/>
            <person name="Schmutz J."/>
            <person name="Toulza E."/>
            <person name="Wyss T."/>
            <person name="Zelensky A."/>
            <person name="Zhou K."/>
            <person name="Armbrust E.V."/>
            <person name="Bhattacharya D."/>
            <person name="Goodenough U.W."/>
            <person name="Van de Peer Y."/>
            <person name="Grigoriev I.V."/>
        </authorList>
    </citation>
    <scope>NUCLEOTIDE SEQUENCE [LARGE SCALE GENOMIC DNA]</scope>
    <source>
        <strain evidence="7 8">CCMP1545</strain>
    </source>
</reference>
<dbReference type="PANTHER" id="PTHR23407:SF1">
    <property type="entry name" value="5-FORMYLTETRAHYDROFOLATE CYCLO-LIGASE"/>
    <property type="match status" value="1"/>
</dbReference>
<dbReference type="OrthoDB" id="2015992at2759"/>
<dbReference type="InterPro" id="IPR002698">
    <property type="entry name" value="FTHF_cligase"/>
</dbReference>
<dbReference type="KEGG" id="mpp:MICPUCDRAFT_49848"/>
<dbReference type="EMBL" id="GG663735">
    <property type="protein sequence ID" value="EEH60043.1"/>
    <property type="molecule type" value="Genomic_DNA"/>
</dbReference>
<evidence type="ECO:0000256" key="1">
    <source>
        <dbReference type="ARBA" id="ARBA00010638"/>
    </source>
</evidence>
<feature type="compositionally biased region" description="Basic and acidic residues" evidence="6">
    <location>
        <begin position="22"/>
        <end position="42"/>
    </location>
</feature>
<dbReference type="Pfam" id="PF01812">
    <property type="entry name" value="5-FTHF_cyc-lig"/>
    <property type="match status" value="1"/>
</dbReference>
<evidence type="ECO:0000256" key="5">
    <source>
        <dbReference type="ARBA" id="ARBA00038966"/>
    </source>
</evidence>
<dbReference type="Gene3D" id="3.40.50.10420">
    <property type="entry name" value="NagB/RpiA/CoA transferase-like"/>
    <property type="match status" value="1"/>
</dbReference>